<proteinExistence type="predicted"/>
<name>A0A1G8ATM0_9FIRM</name>
<evidence type="ECO:0000313" key="1">
    <source>
        <dbReference type="EMBL" id="SDH24351.1"/>
    </source>
</evidence>
<dbReference type="RefSeq" id="WP_014903846.1">
    <property type="nucleotide sequence ID" value="NZ_FNCP01000011.1"/>
</dbReference>
<protein>
    <submittedName>
        <fullName evidence="1">Uncharacterized protein</fullName>
    </submittedName>
</protein>
<evidence type="ECO:0000313" key="2">
    <source>
        <dbReference type="Proteomes" id="UP000198656"/>
    </source>
</evidence>
<dbReference type="STRING" id="1121419.SAMN05443529_111118"/>
<keyword evidence="2" id="KW-1185">Reference proteome</keyword>
<dbReference type="EMBL" id="FNCP01000011">
    <property type="protein sequence ID" value="SDH24351.1"/>
    <property type="molecule type" value="Genomic_DNA"/>
</dbReference>
<dbReference type="AlphaFoldDB" id="A0A1G8ATM0"/>
<sequence>MADKDKLLNPDPGVCVPWEVKLEEIGEFPGNEAIVKKEWEKLDDFAYNFIWFWAQR</sequence>
<organism evidence="1 2">
    <name type="scientific">Desulfosporosinus hippei DSM 8344</name>
    <dbReference type="NCBI Taxonomy" id="1121419"/>
    <lineage>
        <taxon>Bacteria</taxon>
        <taxon>Bacillati</taxon>
        <taxon>Bacillota</taxon>
        <taxon>Clostridia</taxon>
        <taxon>Eubacteriales</taxon>
        <taxon>Desulfitobacteriaceae</taxon>
        <taxon>Desulfosporosinus</taxon>
    </lineage>
</organism>
<reference evidence="2" key="1">
    <citation type="submission" date="2016-10" db="EMBL/GenBank/DDBJ databases">
        <authorList>
            <person name="Varghese N."/>
            <person name="Submissions S."/>
        </authorList>
    </citation>
    <scope>NUCLEOTIDE SEQUENCE [LARGE SCALE GENOMIC DNA]</scope>
    <source>
        <strain evidence="2">DSM 8344</strain>
    </source>
</reference>
<dbReference type="Proteomes" id="UP000198656">
    <property type="component" value="Unassembled WGS sequence"/>
</dbReference>
<gene>
    <name evidence="1" type="ORF">SAMN05443529_111118</name>
</gene>
<accession>A0A1G8ATM0</accession>